<accession>A0A9W5YHE5</accession>
<feature type="domain" description="DUF4397" evidence="1">
    <location>
        <begin position="7"/>
        <end position="122"/>
    </location>
</feature>
<comment type="caution">
    <text evidence="2">The sequence shown here is derived from an EMBL/GenBank/DDBJ whole genome shotgun (WGS) entry which is preliminary data.</text>
</comment>
<keyword evidence="3" id="KW-1185">Reference proteome</keyword>
<sequence length="205" mass="22599">MQNKKTSYIRLLHASPKAPAVDIYANGDNILADDLSYGEFTPYLPVMPGSYTIDVYPANNSDMPILTKELDVPEKTIATIAAIGELPNLELFVVEDPQESIQPNTSKLRFIHLSPDAPAVDVVDQDGAILFKDVSYKGITDYMSLLPNTYTVQIVPTGTKQSVLFVPNIRLLPEAFYSLYAIGLVEGDPYLELLIPLDGNSYIET</sequence>
<gene>
    <name evidence="2" type="ORF">SH1V18_44540</name>
</gene>
<evidence type="ECO:0000313" key="3">
    <source>
        <dbReference type="Proteomes" id="UP001144256"/>
    </source>
</evidence>
<organism evidence="2 3">
    <name type="scientific">Vallitalea longa</name>
    <dbReference type="NCBI Taxonomy" id="2936439"/>
    <lineage>
        <taxon>Bacteria</taxon>
        <taxon>Bacillati</taxon>
        <taxon>Bacillota</taxon>
        <taxon>Clostridia</taxon>
        <taxon>Lachnospirales</taxon>
        <taxon>Vallitaleaceae</taxon>
        <taxon>Vallitalea</taxon>
    </lineage>
</organism>
<dbReference type="RefSeq" id="WP_281819337.1">
    <property type="nucleotide sequence ID" value="NZ_BRLB01000024.1"/>
</dbReference>
<dbReference type="AlphaFoldDB" id="A0A9W5YHE5"/>
<dbReference type="Proteomes" id="UP001144256">
    <property type="component" value="Unassembled WGS sequence"/>
</dbReference>
<reference evidence="2" key="1">
    <citation type="submission" date="2022-06" db="EMBL/GenBank/DDBJ databases">
        <title>Vallitalea longa sp. nov., an anaerobic bacterium isolated from marine sediment.</title>
        <authorList>
            <person name="Hirano S."/>
            <person name="Terahara T."/>
            <person name="Mori K."/>
            <person name="Hamada M."/>
            <person name="Matsumoto R."/>
            <person name="Kobayashi T."/>
        </authorList>
    </citation>
    <scope>NUCLEOTIDE SEQUENCE</scope>
    <source>
        <strain evidence="2">SH18-1</strain>
    </source>
</reference>
<dbReference type="Pfam" id="PF14344">
    <property type="entry name" value="DUF4397"/>
    <property type="match status" value="1"/>
</dbReference>
<name>A0A9W5YHE5_9FIRM</name>
<protein>
    <recommendedName>
        <fullName evidence="1">DUF4397 domain-containing protein</fullName>
    </recommendedName>
</protein>
<evidence type="ECO:0000259" key="1">
    <source>
        <dbReference type="Pfam" id="PF14344"/>
    </source>
</evidence>
<dbReference type="EMBL" id="BRLB01000024">
    <property type="protein sequence ID" value="GKX31974.1"/>
    <property type="molecule type" value="Genomic_DNA"/>
</dbReference>
<evidence type="ECO:0000313" key="2">
    <source>
        <dbReference type="EMBL" id="GKX31974.1"/>
    </source>
</evidence>
<proteinExistence type="predicted"/>
<dbReference type="InterPro" id="IPR025510">
    <property type="entry name" value="DUF4397"/>
</dbReference>